<dbReference type="EMBL" id="HF935394">
    <property type="protein sequence ID" value="CCX08178.1"/>
    <property type="molecule type" value="Genomic_DNA"/>
</dbReference>
<dbReference type="AlphaFoldDB" id="U4LCI7"/>
<dbReference type="Proteomes" id="UP000018144">
    <property type="component" value="Unassembled WGS sequence"/>
</dbReference>
<gene>
    <name evidence="1" type="ORF">PCON_07767</name>
</gene>
<evidence type="ECO:0000313" key="1">
    <source>
        <dbReference type="EMBL" id="CCX08178.1"/>
    </source>
</evidence>
<reference evidence="1 2" key="1">
    <citation type="journal article" date="2013" name="PLoS Genet.">
        <title>The genome and development-dependent transcriptomes of Pyronema confluens: a window into fungal evolution.</title>
        <authorList>
            <person name="Traeger S."/>
            <person name="Altegoer F."/>
            <person name="Freitag M."/>
            <person name="Gabaldon T."/>
            <person name="Kempken F."/>
            <person name="Kumar A."/>
            <person name="Marcet-Houben M."/>
            <person name="Poggeler S."/>
            <person name="Stajich J.E."/>
            <person name="Nowrousian M."/>
        </authorList>
    </citation>
    <scope>NUCLEOTIDE SEQUENCE [LARGE SCALE GENOMIC DNA]</scope>
    <source>
        <strain evidence="2">CBS 100304</strain>
        <tissue evidence="1">Vegetative mycelium</tissue>
    </source>
</reference>
<protein>
    <submittedName>
        <fullName evidence="1">Uncharacterized protein</fullName>
    </submittedName>
</protein>
<name>U4LCI7_PYROM</name>
<sequence length="89" mass="10294">MFNDISSFIWTRCSRLRGPKFYKQDRLMIESTLGQQLENATEHDNSTSKWLLPSTTATPIVKKLDRHHFDTRGVPIHTFDNFKPGSEGL</sequence>
<accession>U4LCI7</accession>
<organism evidence="1 2">
    <name type="scientific">Pyronema omphalodes (strain CBS 100304)</name>
    <name type="common">Pyronema confluens</name>
    <dbReference type="NCBI Taxonomy" id="1076935"/>
    <lineage>
        <taxon>Eukaryota</taxon>
        <taxon>Fungi</taxon>
        <taxon>Dikarya</taxon>
        <taxon>Ascomycota</taxon>
        <taxon>Pezizomycotina</taxon>
        <taxon>Pezizomycetes</taxon>
        <taxon>Pezizales</taxon>
        <taxon>Pyronemataceae</taxon>
        <taxon>Pyronema</taxon>
    </lineage>
</organism>
<proteinExistence type="predicted"/>
<keyword evidence="2" id="KW-1185">Reference proteome</keyword>
<evidence type="ECO:0000313" key="2">
    <source>
        <dbReference type="Proteomes" id="UP000018144"/>
    </source>
</evidence>